<sequence>MAVSSPAMASPPLTAPGTHRGPGFSTLCLSPSPSWYPPLSASSSPAISTVLKPKPRGLGLRCQAAEESSPPARGKPPLKVMMSGAPASGKGTQCRMIVEKYGLVHVSTGDLLRAEVSSGTKIGKKAKEYMDNGKLVPDQVVTDMVVSRLSQPDVQERGWLLDGYPRSFGQAQSLENLKIRPDIFIVLEVKSRLDTYKRNSEAILPTYSDLLNQIDGNCLAEVVFQEIDSLLQKICVNTSANKLTKTNGKRPDSVDTVSKNEWRGIPTRLNNIPHSREIREYFYNDVVKATKLAIEDKKTRLQIDINIPELNPEVDVYRIGTLMELVRELSLSFADDGKRVKVCVQGSMGQGAFAGIPLQLAGIRKILEFMDWGDYGAKGTFINIGALGASEVDKEDDMFVLIAPQNAVGNCIIDDMRAMTDAAGDRPVILINPRLKDMPGSSGVMQTMGRDIRLKYAASFETCYSFRLLYYAGSFYPIMGALRMSYPNRYEIYRRVDELNGKEKYILIAEFTNKPTPDDITCAFTGRKKEEEKTPSGFWGFLNGIF</sequence>
<dbReference type="Gene3D" id="3.40.50.300">
    <property type="entry name" value="P-loop containing nucleotide triphosphate hydrolases"/>
    <property type="match status" value="1"/>
</dbReference>
<dbReference type="InterPro" id="IPR033690">
    <property type="entry name" value="Adenylat_kinase_CS"/>
</dbReference>
<dbReference type="PRINTS" id="PR00094">
    <property type="entry name" value="ADENYLTKNASE"/>
</dbReference>
<keyword evidence="5 6" id="KW-0418">Kinase</keyword>
<reference evidence="9" key="1">
    <citation type="journal article" date="2019" name="BMC Genomics">
        <title>A new reference genome for Sorghum bicolor reveals high levels of sequence similarity between sweet and grain genotypes: implications for the genetics of sugar metabolism.</title>
        <authorList>
            <person name="Cooper E.A."/>
            <person name="Brenton Z.W."/>
            <person name="Flinn B.S."/>
            <person name="Jenkins J."/>
            <person name="Shu S."/>
            <person name="Flowers D."/>
            <person name="Luo F."/>
            <person name="Wang Y."/>
            <person name="Xia P."/>
            <person name="Barry K."/>
            <person name="Daum C."/>
            <person name="Lipzen A."/>
            <person name="Yoshinaga Y."/>
            <person name="Schmutz J."/>
            <person name="Saski C."/>
            <person name="Vermerris W."/>
            <person name="Kresovich S."/>
        </authorList>
    </citation>
    <scope>NUCLEOTIDE SEQUENCE</scope>
</reference>
<evidence type="ECO:0000256" key="2">
    <source>
        <dbReference type="ARBA" id="ARBA00012955"/>
    </source>
</evidence>
<evidence type="ECO:0000313" key="9">
    <source>
        <dbReference type="EMBL" id="KAG0523412.1"/>
    </source>
</evidence>
<dbReference type="InterPro" id="IPR027417">
    <property type="entry name" value="P-loop_NTPase"/>
</dbReference>
<dbReference type="PROSITE" id="PS00113">
    <property type="entry name" value="ADENYLATE_KINASE"/>
    <property type="match status" value="1"/>
</dbReference>
<dbReference type="AlphaFoldDB" id="A0A921QKI0"/>
<dbReference type="GO" id="GO:0004017">
    <property type="term" value="F:AMP kinase activity"/>
    <property type="evidence" value="ECO:0007669"/>
    <property type="project" value="UniProtKB-EC"/>
</dbReference>
<evidence type="ECO:0000313" key="10">
    <source>
        <dbReference type="Proteomes" id="UP000807115"/>
    </source>
</evidence>
<keyword evidence="4" id="KW-0547">Nucleotide-binding</keyword>
<dbReference type="HAMAP" id="MF_00235">
    <property type="entry name" value="Adenylate_kinase_Adk"/>
    <property type="match status" value="1"/>
</dbReference>
<organism evidence="9 10">
    <name type="scientific">Sorghum bicolor</name>
    <name type="common">Sorghum</name>
    <name type="synonym">Sorghum vulgare</name>
    <dbReference type="NCBI Taxonomy" id="4558"/>
    <lineage>
        <taxon>Eukaryota</taxon>
        <taxon>Viridiplantae</taxon>
        <taxon>Streptophyta</taxon>
        <taxon>Embryophyta</taxon>
        <taxon>Tracheophyta</taxon>
        <taxon>Spermatophyta</taxon>
        <taxon>Magnoliopsida</taxon>
        <taxon>Liliopsida</taxon>
        <taxon>Poales</taxon>
        <taxon>Poaceae</taxon>
        <taxon>PACMAD clade</taxon>
        <taxon>Panicoideae</taxon>
        <taxon>Andropogonodae</taxon>
        <taxon>Andropogoneae</taxon>
        <taxon>Sorghinae</taxon>
        <taxon>Sorghum</taxon>
    </lineage>
</organism>
<gene>
    <name evidence="9" type="ORF">BDA96_07G121300</name>
</gene>
<dbReference type="EC" id="2.7.4.3" evidence="2"/>
<evidence type="ECO:0000256" key="6">
    <source>
        <dbReference type="RuleBase" id="RU003330"/>
    </source>
</evidence>
<evidence type="ECO:0000256" key="7">
    <source>
        <dbReference type="SAM" id="MobiDB-lite"/>
    </source>
</evidence>
<dbReference type="CDD" id="cd01428">
    <property type="entry name" value="ADK"/>
    <property type="match status" value="1"/>
</dbReference>
<name>A0A921QKI0_SORBI</name>
<evidence type="ECO:0000256" key="3">
    <source>
        <dbReference type="ARBA" id="ARBA00022679"/>
    </source>
</evidence>
<dbReference type="EMBL" id="CM027686">
    <property type="protein sequence ID" value="KAG0523412.1"/>
    <property type="molecule type" value="Genomic_DNA"/>
</dbReference>
<evidence type="ECO:0000256" key="4">
    <source>
        <dbReference type="ARBA" id="ARBA00022741"/>
    </source>
</evidence>
<feature type="domain" description="DUF1995" evidence="8">
    <location>
        <begin position="279"/>
        <end position="520"/>
    </location>
</feature>
<comment type="similarity">
    <text evidence="1 6">Belongs to the adenylate kinase family.</text>
</comment>
<proteinExistence type="inferred from homology"/>
<dbReference type="PANTHER" id="PTHR35509:SF6">
    <property type="entry name" value="ADENYLATE KINASE"/>
    <property type="match status" value="1"/>
</dbReference>
<dbReference type="InterPro" id="IPR000850">
    <property type="entry name" value="Adenylat/UMP-CMP_kin"/>
</dbReference>
<dbReference type="PANTHER" id="PTHR35509">
    <property type="entry name" value="DOMAIN PROTEIN, PUTATIVE (DUF1995)-RELATED"/>
    <property type="match status" value="1"/>
</dbReference>
<dbReference type="InterPro" id="IPR053021">
    <property type="entry name" value="Chloroplast_ADK"/>
</dbReference>
<dbReference type="SUPFAM" id="SSF52540">
    <property type="entry name" value="P-loop containing nucleoside triphosphate hydrolases"/>
    <property type="match status" value="1"/>
</dbReference>
<dbReference type="Proteomes" id="UP000807115">
    <property type="component" value="Chromosome 7"/>
</dbReference>
<protein>
    <recommendedName>
        <fullName evidence="2">adenylate kinase</fullName>
        <ecNumber evidence="2">2.7.4.3</ecNumber>
    </recommendedName>
</protein>
<dbReference type="GO" id="GO:0005524">
    <property type="term" value="F:ATP binding"/>
    <property type="evidence" value="ECO:0007669"/>
    <property type="project" value="InterPro"/>
</dbReference>
<accession>A0A921QKI0</accession>
<reference evidence="9" key="2">
    <citation type="submission" date="2020-10" db="EMBL/GenBank/DDBJ databases">
        <authorList>
            <person name="Cooper E.A."/>
            <person name="Brenton Z.W."/>
            <person name="Flinn B.S."/>
            <person name="Jenkins J."/>
            <person name="Shu S."/>
            <person name="Flowers D."/>
            <person name="Luo F."/>
            <person name="Wang Y."/>
            <person name="Xia P."/>
            <person name="Barry K."/>
            <person name="Daum C."/>
            <person name="Lipzen A."/>
            <person name="Yoshinaga Y."/>
            <person name="Schmutz J."/>
            <person name="Saski C."/>
            <person name="Vermerris W."/>
            <person name="Kresovich S."/>
        </authorList>
    </citation>
    <scope>NUCLEOTIDE SEQUENCE</scope>
</reference>
<feature type="region of interest" description="Disordered" evidence="7">
    <location>
        <begin position="63"/>
        <end position="90"/>
    </location>
</feature>
<evidence type="ECO:0000259" key="8">
    <source>
        <dbReference type="Pfam" id="PF09353"/>
    </source>
</evidence>
<keyword evidence="3 6" id="KW-0808">Transferase</keyword>
<dbReference type="InterPro" id="IPR018962">
    <property type="entry name" value="DUF1995"/>
</dbReference>
<evidence type="ECO:0000256" key="5">
    <source>
        <dbReference type="ARBA" id="ARBA00022777"/>
    </source>
</evidence>
<dbReference type="Pfam" id="PF09353">
    <property type="entry name" value="DUF1995"/>
    <property type="match status" value="1"/>
</dbReference>
<feature type="region of interest" description="Disordered" evidence="7">
    <location>
        <begin position="1"/>
        <end position="25"/>
    </location>
</feature>
<comment type="caution">
    <text evidence="9">The sequence shown here is derived from an EMBL/GenBank/DDBJ whole genome shotgun (WGS) entry which is preliminary data.</text>
</comment>
<dbReference type="Pfam" id="PF00406">
    <property type="entry name" value="ADK"/>
    <property type="match status" value="1"/>
</dbReference>
<evidence type="ECO:0000256" key="1">
    <source>
        <dbReference type="ARBA" id="ARBA00007220"/>
    </source>
</evidence>